<feature type="compositionally biased region" description="Acidic residues" evidence="9">
    <location>
        <begin position="460"/>
        <end position="475"/>
    </location>
</feature>
<dbReference type="InterPro" id="IPR013099">
    <property type="entry name" value="K_chnl_dom"/>
</dbReference>
<comment type="subcellular location">
    <subcellularLocation>
        <location evidence="1">Membrane</location>
        <topology evidence="1">Multi-pass membrane protein</topology>
    </subcellularLocation>
</comment>
<dbReference type="InterPro" id="IPR003280">
    <property type="entry name" value="2pore_dom_K_chnl"/>
</dbReference>
<accession>A0A2G9V168</accession>
<evidence type="ECO:0000256" key="9">
    <source>
        <dbReference type="SAM" id="MobiDB-lite"/>
    </source>
</evidence>
<dbReference type="PANTHER" id="PTHR11003">
    <property type="entry name" value="POTASSIUM CHANNEL, SUBFAMILY K"/>
    <property type="match status" value="1"/>
</dbReference>
<evidence type="ECO:0000313" key="13">
    <source>
        <dbReference type="Proteomes" id="UP000230423"/>
    </source>
</evidence>
<feature type="domain" description="Potassium channel" evidence="11">
    <location>
        <begin position="207"/>
        <end position="268"/>
    </location>
</feature>
<evidence type="ECO:0000256" key="1">
    <source>
        <dbReference type="ARBA" id="ARBA00004141"/>
    </source>
</evidence>
<evidence type="ECO:0000256" key="2">
    <source>
        <dbReference type="ARBA" id="ARBA00022448"/>
    </source>
</evidence>
<keyword evidence="2 8" id="KW-0813">Transport</keyword>
<dbReference type="Gene3D" id="1.10.287.70">
    <property type="match status" value="1"/>
</dbReference>
<feature type="domain" description="Potassium channel" evidence="11">
    <location>
        <begin position="322"/>
        <end position="394"/>
    </location>
</feature>
<sequence>MEGEHESTDKSVLDSYLDDFMGWISPEPCSSPEKKASNDTLLFYPYIDGDAINERIEMNHTTHTHMNTRKSLSGLAQLMLPALVDSSTVADVRHETARAPLLRRAHKQILRSAVGFKDIAGRAQEAGRRQVKKLRKEPPLCLIFMNRAYHKYGLKHLVLILVFLFYTTVGAFLFLVIEGPYQNRLKEQWSEVSELAAYERQLGIRWSEQRMEWDFWTALLFAGTVCTTIGYGHIYPITNAGKILTMIFALFGIPLMLLVLQDIGKLLTITMKFPWFQTKRVTRRILRCCTKQSLHEMRAIEARERRDLDIFDLPVVVGLSLIVGWVLLCSMVLSVWDQKWTWLESFYFFFISLSTVGLGDLVPSSPRLLITMFGFILVGLSLVSMVINLLQTKMKKTYDAGRATRNGSIGEPVQLTPEVVLRSDGVHWVTDEAPMKSPDEVTRLVENEGGLRVCEQIGDNNDDDDSDSMAEETDVMLEKAEDST</sequence>
<feature type="transmembrane region" description="Helical" evidence="10">
    <location>
        <begin position="368"/>
        <end position="390"/>
    </location>
</feature>
<dbReference type="GO" id="GO:0030322">
    <property type="term" value="P:stabilization of membrane potential"/>
    <property type="evidence" value="ECO:0007669"/>
    <property type="project" value="TreeGrafter"/>
</dbReference>
<evidence type="ECO:0000256" key="6">
    <source>
        <dbReference type="ARBA" id="ARBA00023136"/>
    </source>
</evidence>
<dbReference type="Pfam" id="PF07885">
    <property type="entry name" value="Ion_trans_2"/>
    <property type="match status" value="2"/>
</dbReference>
<keyword evidence="6 10" id="KW-0472">Membrane</keyword>
<dbReference type="OrthoDB" id="297496at2759"/>
<gene>
    <name evidence="12" type="ORF">TELCIR_01702</name>
</gene>
<keyword evidence="7 8" id="KW-0407">Ion channel</keyword>
<dbReference type="GO" id="GO:0015271">
    <property type="term" value="F:outward rectifier potassium channel activity"/>
    <property type="evidence" value="ECO:0007669"/>
    <property type="project" value="TreeGrafter"/>
</dbReference>
<dbReference type="PANTHER" id="PTHR11003:SF240">
    <property type="entry name" value="POTASSIUM CHANNEL DOMAIN-CONTAINING PROTEIN"/>
    <property type="match status" value="1"/>
</dbReference>
<feature type="transmembrane region" description="Helical" evidence="10">
    <location>
        <begin position="157"/>
        <end position="177"/>
    </location>
</feature>
<dbReference type="EMBL" id="KZ345069">
    <property type="protein sequence ID" value="PIO76223.1"/>
    <property type="molecule type" value="Genomic_DNA"/>
</dbReference>
<dbReference type="GO" id="GO:0005886">
    <property type="term" value="C:plasma membrane"/>
    <property type="evidence" value="ECO:0007669"/>
    <property type="project" value="TreeGrafter"/>
</dbReference>
<keyword evidence="3 8" id="KW-0812">Transmembrane</keyword>
<feature type="transmembrane region" description="Helical" evidence="10">
    <location>
        <begin position="215"/>
        <end position="236"/>
    </location>
</feature>
<evidence type="ECO:0000256" key="4">
    <source>
        <dbReference type="ARBA" id="ARBA00022989"/>
    </source>
</evidence>
<keyword evidence="13" id="KW-1185">Reference proteome</keyword>
<feature type="region of interest" description="Disordered" evidence="9">
    <location>
        <begin position="455"/>
        <end position="484"/>
    </location>
</feature>
<keyword evidence="5 8" id="KW-0406">Ion transport</keyword>
<evidence type="ECO:0000256" key="5">
    <source>
        <dbReference type="ARBA" id="ARBA00023065"/>
    </source>
</evidence>
<feature type="transmembrane region" description="Helical" evidence="10">
    <location>
        <begin position="243"/>
        <end position="261"/>
    </location>
</feature>
<evidence type="ECO:0000259" key="11">
    <source>
        <dbReference type="Pfam" id="PF07885"/>
    </source>
</evidence>
<protein>
    <submittedName>
        <fullName evidence="12">Ion channel</fullName>
    </submittedName>
</protein>
<evidence type="ECO:0000256" key="3">
    <source>
        <dbReference type="ARBA" id="ARBA00022692"/>
    </source>
</evidence>
<dbReference type="SUPFAM" id="SSF81324">
    <property type="entry name" value="Voltage-gated potassium channels"/>
    <property type="match status" value="2"/>
</dbReference>
<feature type="transmembrane region" description="Helical" evidence="10">
    <location>
        <begin position="313"/>
        <end position="333"/>
    </location>
</feature>
<dbReference type="Proteomes" id="UP000230423">
    <property type="component" value="Unassembled WGS sequence"/>
</dbReference>
<organism evidence="12 13">
    <name type="scientific">Teladorsagia circumcincta</name>
    <name type="common">Brown stomach worm</name>
    <name type="synonym">Ostertagia circumcincta</name>
    <dbReference type="NCBI Taxonomy" id="45464"/>
    <lineage>
        <taxon>Eukaryota</taxon>
        <taxon>Metazoa</taxon>
        <taxon>Ecdysozoa</taxon>
        <taxon>Nematoda</taxon>
        <taxon>Chromadorea</taxon>
        <taxon>Rhabditida</taxon>
        <taxon>Rhabditina</taxon>
        <taxon>Rhabditomorpha</taxon>
        <taxon>Strongyloidea</taxon>
        <taxon>Trichostrongylidae</taxon>
        <taxon>Teladorsagia</taxon>
    </lineage>
</organism>
<keyword evidence="4 10" id="KW-1133">Transmembrane helix</keyword>
<feature type="transmembrane region" description="Helical" evidence="10">
    <location>
        <begin position="345"/>
        <end position="362"/>
    </location>
</feature>
<reference evidence="12 13" key="1">
    <citation type="submission" date="2015-09" db="EMBL/GenBank/DDBJ databases">
        <title>Draft genome of the parasitic nematode Teladorsagia circumcincta isolate WARC Sus (inbred).</title>
        <authorList>
            <person name="Mitreva M."/>
        </authorList>
    </citation>
    <scope>NUCLEOTIDE SEQUENCE [LARGE SCALE GENOMIC DNA]</scope>
    <source>
        <strain evidence="12 13">S</strain>
    </source>
</reference>
<dbReference type="GO" id="GO:0022841">
    <property type="term" value="F:potassium ion leak channel activity"/>
    <property type="evidence" value="ECO:0007669"/>
    <property type="project" value="TreeGrafter"/>
</dbReference>
<evidence type="ECO:0000256" key="8">
    <source>
        <dbReference type="RuleBase" id="RU003857"/>
    </source>
</evidence>
<name>A0A2G9V168_TELCI</name>
<dbReference type="AlphaFoldDB" id="A0A2G9V168"/>
<proteinExistence type="inferred from homology"/>
<comment type="similarity">
    <text evidence="8">Belongs to the two pore domain potassium channel (TC 1.A.1.8) family.</text>
</comment>
<evidence type="ECO:0000256" key="10">
    <source>
        <dbReference type="SAM" id="Phobius"/>
    </source>
</evidence>
<evidence type="ECO:0000256" key="7">
    <source>
        <dbReference type="ARBA" id="ARBA00023303"/>
    </source>
</evidence>
<evidence type="ECO:0000313" key="12">
    <source>
        <dbReference type="EMBL" id="PIO76223.1"/>
    </source>
</evidence>
<dbReference type="PRINTS" id="PR01333">
    <property type="entry name" value="2POREKCHANEL"/>
</dbReference>